<evidence type="ECO:0000313" key="13">
    <source>
        <dbReference type="Ensembl" id="ENSLOCP00000019591.1"/>
    </source>
</evidence>
<evidence type="ECO:0000256" key="12">
    <source>
        <dbReference type="ARBA" id="ARBA00032718"/>
    </source>
</evidence>
<comment type="subcellular location">
    <subcellularLocation>
        <location evidence="1">Mitochondrion inner membrane</location>
        <topology evidence="1">Single-pass membrane protein</topology>
    </subcellularLocation>
</comment>
<dbReference type="InterPro" id="IPR037730">
    <property type="entry name" value="IMP2"/>
</dbReference>
<dbReference type="Gene3D" id="2.10.109.10">
    <property type="entry name" value="Umud Fragment, subunit A"/>
    <property type="match status" value="1"/>
</dbReference>
<dbReference type="PANTHER" id="PTHR46041:SF2">
    <property type="entry name" value="MITOCHONDRIAL INNER MEMBRANE PROTEASE SUBUNIT 2"/>
    <property type="match status" value="1"/>
</dbReference>
<dbReference type="Proteomes" id="UP000018468">
    <property type="component" value="Linkage group LG8"/>
</dbReference>
<dbReference type="STRING" id="7918.ENSLOCP00000019591"/>
<keyword evidence="11" id="KW-0472">Membrane</keyword>
<evidence type="ECO:0000256" key="2">
    <source>
        <dbReference type="ARBA" id="ARBA00007066"/>
    </source>
</evidence>
<reference evidence="13" key="2">
    <citation type="submission" date="2025-08" db="UniProtKB">
        <authorList>
            <consortium name="Ensembl"/>
        </authorList>
    </citation>
    <scope>IDENTIFICATION</scope>
</reference>
<keyword evidence="5" id="KW-0645">Protease</keyword>
<dbReference type="GO" id="GO:0006465">
    <property type="term" value="P:signal peptide processing"/>
    <property type="evidence" value="ECO:0007669"/>
    <property type="project" value="InterPro"/>
</dbReference>
<keyword evidence="14" id="KW-1185">Reference proteome</keyword>
<dbReference type="InParanoid" id="W5NG32"/>
<evidence type="ECO:0000256" key="6">
    <source>
        <dbReference type="ARBA" id="ARBA00022692"/>
    </source>
</evidence>
<sequence>MSPNWSPKNPQQKIIKRVIALEGDIIKTMGYKNRYLKIPDGHFWIEGDHHGHSLDSNNFGPSNECNKNCDERINRYGISEVFALDWSVELWMTSSGDAELCLKSRTCLLYTFYRCLLDLFMPELPTLYGLLTGGRKSKHVFLPIAHLC</sequence>
<dbReference type="PANTHER" id="PTHR46041">
    <property type="entry name" value="MITOCHONDRIAL INNER MEMBRANE PROTEASE SUBUNIT 2"/>
    <property type="match status" value="1"/>
</dbReference>
<dbReference type="Bgee" id="ENSLOCG00000015912">
    <property type="expression patterns" value="Expressed in pharyngeal gill and 11 other cell types or tissues"/>
</dbReference>
<evidence type="ECO:0000256" key="10">
    <source>
        <dbReference type="ARBA" id="ARBA00023128"/>
    </source>
</evidence>
<protein>
    <recommendedName>
        <fullName evidence="4">Mitochondrial inner membrane protease subunit 2</fullName>
    </recommendedName>
    <alternativeName>
        <fullName evidence="12">IMP2-like protein</fullName>
    </alternativeName>
</protein>
<evidence type="ECO:0000256" key="7">
    <source>
        <dbReference type="ARBA" id="ARBA00022792"/>
    </source>
</evidence>
<dbReference type="CDD" id="cd06530">
    <property type="entry name" value="S26_SPase_I"/>
    <property type="match status" value="1"/>
</dbReference>
<evidence type="ECO:0000256" key="1">
    <source>
        <dbReference type="ARBA" id="ARBA00004434"/>
    </source>
</evidence>
<evidence type="ECO:0000256" key="3">
    <source>
        <dbReference type="ARBA" id="ARBA00011805"/>
    </source>
</evidence>
<dbReference type="EMBL" id="AHAT01021111">
    <property type="status" value="NOT_ANNOTATED_CDS"/>
    <property type="molecule type" value="Genomic_DNA"/>
</dbReference>
<dbReference type="EMBL" id="AHAT01021108">
    <property type="status" value="NOT_ANNOTATED_CDS"/>
    <property type="molecule type" value="Genomic_DNA"/>
</dbReference>
<keyword evidence="7" id="KW-0999">Mitochondrion inner membrane</keyword>
<dbReference type="EMBL" id="AHAT01021107">
    <property type="status" value="NOT_ANNOTATED_CDS"/>
    <property type="molecule type" value="Genomic_DNA"/>
</dbReference>
<dbReference type="InterPro" id="IPR036286">
    <property type="entry name" value="LexA/Signal_pep-like_sf"/>
</dbReference>
<dbReference type="GO" id="GO:0042720">
    <property type="term" value="C:mitochondrial inner membrane peptidase complex"/>
    <property type="evidence" value="ECO:0007669"/>
    <property type="project" value="InterPro"/>
</dbReference>
<keyword evidence="9" id="KW-1133">Transmembrane helix</keyword>
<evidence type="ECO:0000256" key="9">
    <source>
        <dbReference type="ARBA" id="ARBA00022989"/>
    </source>
</evidence>
<dbReference type="PROSITE" id="PS00761">
    <property type="entry name" value="SPASE_I_3"/>
    <property type="match status" value="1"/>
</dbReference>
<keyword evidence="8" id="KW-0378">Hydrolase</keyword>
<dbReference type="InterPro" id="IPR019758">
    <property type="entry name" value="Pept_S26A_signal_pept_1_CS"/>
</dbReference>
<accession>W5NG32</accession>
<dbReference type="SUPFAM" id="SSF51306">
    <property type="entry name" value="LexA/Signal peptidase"/>
    <property type="match status" value="1"/>
</dbReference>
<dbReference type="AlphaFoldDB" id="W5NG32"/>
<name>W5NG32_LEPOC</name>
<organism evidence="13 14">
    <name type="scientific">Lepisosteus oculatus</name>
    <name type="common">Spotted gar</name>
    <dbReference type="NCBI Taxonomy" id="7918"/>
    <lineage>
        <taxon>Eukaryota</taxon>
        <taxon>Metazoa</taxon>
        <taxon>Chordata</taxon>
        <taxon>Craniata</taxon>
        <taxon>Vertebrata</taxon>
        <taxon>Euteleostomi</taxon>
        <taxon>Actinopterygii</taxon>
        <taxon>Neopterygii</taxon>
        <taxon>Holostei</taxon>
        <taxon>Semionotiformes</taxon>
        <taxon>Lepisosteidae</taxon>
        <taxon>Lepisosteus</taxon>
    </lineage>
</organism>
<dbReference type="EMBL" id="AHAT01021106">
    <property type="status" value="NOT_ANNOTATED_CDS"/>
    <property type="molecule type" value="Genomic_DNA"/>
</dbReference>
<proteinExistence type="inferred from homology"/>
<reference evidence="13" key="3">
    <citation type="submission" date="2025-09" db="UniProtKB">
        <authorList>
            <consortium name="Ensembl"/>
        </authorList>
    </citation>
    <scope>IDENTIFICATION</scope>
</reference>
<dbReference type="eggNOG" id="KOG1568">
    <property type="taxonomic scope" value="Eukaryota"/>
</dbReference>
<dbReference type="HOGENOM" id="CLU_1758209_0_0_1"/>
<dbReference type="EMBL" id="AHAT01021112">
    <property type="status" value="NOT_ANNOTATED_CDS"/>
    <property type="molecule type" value="Genomic_DNA"/>
</dbReference>
<dbReference type="PRINTS" id="PR00727">
    <property type="entry name" value="LEADERPTASE"/>
</dbReference>
<dbReference type="GO" id="GO:0006627">
    <property type="term" value="P:protein processing involved in protein targeting to mitochondrion"/>
    <property type="evidence" value="ECO:0007669"/>
    <property type="project" value="InterPro"/>
</dbReference>
<reference evidence="14" key="1">
    <citation type="submission" date="2011-12" db="EMBL/GenBank/DDBJ databases">
        <title>The Draft Genome of Lepisosteus oculatus.</title>
        <authorList>
            <consortium name="The Broad Institute Genome Assembly &amp; Analysis Group"/>
            <consortium name="Computational R&amp;D Group"/>
            <consortium name="and Sequencing Platform"/>
            <person name="Di Palma F."/>
            <person name="Alfoldi J."/>
            <person name="Johnson J."/>
            <person name="Berlin A."/>
            <person name="Gnerre S."/>
            <person name="Jaffe D."/>
            <person name="MacCallum I."/>
            <person name="Young S."/>
            <person name="Walker B.J."/>
            <person name="Lander E.S."/>
            <person name="Lindblad-Toh K."/>
        </authorList>
    </citation>
    <scope>NUCLEOTIDE SEQUENCE [LARGE SCALE GENOMIC DNA]</scope>
</reference>
<comment type="subunit">
    <text evidence="3">Heterodimer of 2 subunits, IMMPL1 and IMMPL2.</text>
</comment>
<dbReference type="Ensembl" id="ENSLOCT00000019623.1">
    <property type="protein sequence ID" value="ENSLOCP00000019591.1"/>
    <property type="gene ID" value="ENSLOCG00000015912.1"/>
</dbReference>
<keyword evidence="10" id="KW-0496">Mitochondrion</keyword>
<evidence type="ECO:0000256" key="11">
    <source>
        <dbReference type="ARBA" id="ARBA00023136"/>
    </source>
</evidence>
<comment type="similarity">
    <text evidence="2">Belongs to the peptidase S26 family. IMP2 subfamily.</text>
</comment>
<evidence type="ECO:0000256" key="4">
    <source>
        <dbReference type="ARBA" id="ARBA00013650"/>
    </source>
</evidence>
<evidence type="ECO:0000256" key="5">
    <source>
        <dbReference type="ARBA" id="ARBA00022670"/>
    </source>
</evidence>
<dbReference type="GeneTree" id="ENSGT00940000176169"/>
<dbReference type="InterPro" id="IPR019533">
    <property type="entry name" value="Peptidase_S26"/>
</dbReference>
<evidence type="ECO:0000256" key="8">
    <source>
        <dbReference type="ARBA" id="ARBA00022801"/>
    </source>
</evidence>
<dbReference type="EMBL" id="AHAT01021109">
    <property type="status" value="NOT_ANNOTATED_CDS"/>
    <property type="molecule type" value="Genomic_DNA"/>
</dbReference>
<dbReference type="GO" id="GO:0004252">
    <property type="term" value="F:serine-type endopeptidase activity"/>
    <property type="evidence" value="ECO:0007669"/>
    <property type="project" value="InterPro"/>
</dbReference>
<keyword evidence="6" id="KW-0812">Transmembrane</keyword>
<dbReference type="InterPro" id="IPR000223">
    <property type="entry name" value="Pept_S26A_signal_pept_1"/>
</dbReference>
<evidence type="ECO:0000313" key="14">
    <source>
        <dbReference type="Proteomes" id="UP000018468"/>
    </source>
</evidence>
<dbReference type="EMBL" id="AHAT01021110">
    <property type="status" value="NOT_ANNOTATED_CDS"/>
    <property type="molecule type" value="Genomic_DNA"/>
</dbReference>